<organism evidence="2 3">
    <name type="scientific">Hyaloscypha hepaticicola</name>
    <dbReference type="NCBI Taxonomy" id="2082293"/>
    <lineage>
        <taxon>Eukaryota</taxon>
        <taxon>Fungi</taxon>
        <taxon>Dikarya</taxon>
        <taxon>Ascomycota</taxon>
        <taxon>Pezizomycotina</taxon>
        <taxon>Leotiomycetes</taxon>
        <taxon>Helotiales</taxon>
        <taxon>Hyaloscyphaceae</taxon>
        <taxon>Hyaloscypha</taxon>
    </lineage>
</organism>
<protein>
    <submittedName>
        <fullName evidence="2">Glycoside hydrolase family 55 protein</fullName>
    </submittedName>
</protein>
<dbReference type="AlphaFoldDB" id="A0A2J6PSQ9"/>
<dbReference type="PANTHER" id="PTHR33928">
    <property type="entry name" value="POLYGALACTURONASE QRT3"/>
    <property type="match status" value="1"/>
</dbReference>
<dbReference type="InterPro" id="IPR012334">
    <property type="entry name" value="Pectin_lyas_fold"/>
</dbReference>
<dbReference type="PANTHER" id="PTHR33928:SF2">
    <property type="entry name" value="PECTATE LYASE SUPERFAMILY PROTEIN DOMAIN-CONTAINING PROTEIN-RELATED"/>
    <property type="match status" value="1"/>
</dbReference>
<reference evidence="2 3" key="1">
    <citation type="submission" date="2016-05" db="EMBL/GenBank/DDBJ databases">
        <title>A degradative enzymes factory behind the ericoid mycorrhizal symbiosis.</title>
        <authorList>
            <consortium name="DOE Joint Genome Institute"/>
            <person name="Martino E."/>
            <person name="Morin E."/>
            <person name="Grelet G."/>
            <person name="Kuo A."/>
            <person name="Kohler A."/>
            <person name="Daghino S."/>
            <person name="Barry K."/>
            <person name="Choi C."/>
            <person name="Cichocki N."/>
            <person name="Clum A."/>
            <person name="Copeland A."/>
            <person name="Hainaut M."/>
            <person name="Haridas S."/>
            <person name="Labutti K."/>
            <person name="Lindquist E."/>
            <person name="Lipzen A."/>
            <person name="Khouja H.-R."/>
            <person name="Murat C."/>
            <person name="Ohm R."/>
            <person name="Olson A."/>
            <person name="Spatafora J."/>
            <person name="Veneault-Fourrey C."/>
            <person name="Henrissat B."/>
            <person name="Grigoriev I."/>
            <person name="Martin F."/>
            <person name="Perotto S."/>
        </authorList>
    </citation>
    <scope>NUCLEOTIDE SEQUENCE [LARGE SCALE GENOMIC DNA]</scope>
    <source>
        <strain evidence="2 3">UAMH 7357</strain>
    </source>
</reference>
<dbReference type="EMBL" id="KZ613502">
    <property type="protein sequence ID" value="PMD17052.1"/>
    <property type="molecule type" value="Genomic_DNA"/>
</dbReference>
<evidence type="ECO:0000313" key="2">
    <source>
        <dbReference type="EMBL" id="PMD17052.1"/>
    </source>
</evidence>
<dbReference type="STRING" id="1745343.A0A2J6PSQ9"/>
<dbReference type="SUPFAM" id="SSF51126">
    <property type="entry name" value="Pectin lyase-like"/>
    <property type="match status" value="2"/>
</dbReference>
<gene>
    <name evidence="2" type="ORF">NA56DRAFT_606788</name>
</gene>
<name>A0A2J6PSQ9_9HELO</name>
<dbReference type="GO" id="GO:0004650">
    <property type="term" value="F:polygalacturonase activity"/>
    <property type="evidence" value="ECO:0007669"/>
    <property type="project" value="InterPro"/>
</dbReference>
<evidence type="ECO:0000313" key="3">
    <source>
        <dbReference type="Proteomes" id="UP000235672"/>
    </source>
</evidence>
<dbReference type="Gene3D" id="2.160.20.10">
    <property type="entry name" value="Single-stranded right-handed beta-helix, Pectin lyase-like"/>
    <property type="match status" value="2"/>
</dbReference>
<proteinExistence type="predicted"/>
<dbReference type="Pfam" id="PF12708">
    <property type="entry name" value="Pect-lyase_RHGA_epim"/>
    <property type="match status" value="2"/>
</dbReference>
<evidence type="ECO:0000259" key="1">
    <source>
        <dbReference type="Pfam" id="PF12708"/>
    </source>
</evidence>
<dbReference type="InterPro" id="IPR024535">
    <property type="entry name" value="RHGA/B-epi-like_pectate_lyase"/>
</dbReference>
<keyword evidence="2" id="KW-0378">Hydrolase</keyword>
<feature type="domain" description="Rhamnogalacturonase A/B/Epimerase-like pectate lyase" evidence="1">
    <location>
        <begin position="20"/>
        <end position="253"/>
    </location>
</feature>
<keyword evidence="3" id="KW-1185">Reference proteome</keyword>
<dbReference type="InterPro" id="IPR011050">
    <property type="entry name" value="Pectin_lyase_fold/virulence"/>
</dbReference>
<dbReference type="InterPro" id="IPR039279">
    <property type="entry name" value="QRT3-like"/>
</dbReference>
<dbReference type="Proteomes" id="UP000235672">
    <property type="component" value="Unassembled WGS sequence"/>
</dbReference>
<sequence>MENIKHQGVAPYAGAGYQVFRNVKDAAYGAKGDGVTDDTAAIQLAISSGSNCPPTGACQSSSTTPALIYFPPGTYIVSAPILMYYGSSLVGNPNCPPVLKAKSTFPINPNPAYSTYVVDGDAYTNTGNLAFGATNTFWRQFRNFVIDTTDVRSSGYILGLHWPTAQATSVENVVFKASDAPGTQQGGILCESGSGGFMANLTFYGGQFGMDVANQQFTMRNLNFYNAVTAIKQDFNWGWVYKGISITNCTTGIQFGINGNTNPASATVSSVTLIDSSIVNTKVGISLQFSTEASTTPSAESLIIENLSISNVPTVVGTVGGATLLGGTTGSTTIAGWARGPSYTATSHTRIQGSITPATRPGVLTTSNGAFYSRSKPQYEAYQASSFVSVRSFGAKGDGVTDDTAAVSIAITSALASGSIVYFDAGYYVVSSPIYIPAGSKITGEGYPVILGHGPAFSNMNAPLPVVRVGRSGGEQGTVEWSNMIVSTKGAAPGAILIEWNLDATGLAPAGMWDVHTRIGGFTGSNLQLAQCPTGSFDSRKGNVTMTSSNLPQQCIAAFMSMHVTKFASNLYMENNWLWVADHDVDDASVTQITIFAGRGLLVESRFGAIWMYGTAVEHHSLYQYQFYTTTDIYAGEIQTETPYYQPNPNTAIPFPAVATYHDPPVSSSALGLLISYSDNLLVYGAGLYSFFSNYNVHCSDAGNGEWCQSRIFSVEQSSAITVYGLQTVGTQNMITVDGMDVASYADNIGATGFIDTIAVFKE</sequence>
<dbReference type="CDD" id="cd23668">
    <property type="entry name" value="GH55_beta13glucanase-like"/>
    <property type="match status" value="1"/>
</dbReference>
<accession>A0A2J6PSQ9</accession>
<dbReference type="OrthoDB" id="1046782at2759"/>
<feature type="domain" description="Rhamnogalacturonase A/B/Epimerase-like pectate lyase" evidence="1">
    <location>
        <begin position="387"/>
        <end position="452"/>
    </location>
</feature>